<evidence type="ECO:0000313" key="2">
    <source>
        <dbReference type="Proteomes" id="UP000288805"/>
    </source>
</evidence>
<proteinExistence type="predicted"/>
<evidence type="ECO:0000313" key="1">
    <source>
        <dbReference type="EMBL" id="RVX14104.1"/>
    </source>
</evidence>
<accession>A0A438JYS0</accession>
<name>A0A438JYS0_VITVI</name>
<sequence>MKSIMTPENERLDRFLLLEDCQKIGRVIPVDEEWQNPFRFENMWLKVNGFRDLLRSWWLTVEARGQLGSCIIKGVIGRASCRQKSGELWLREESRNTKFSHKMVNAYRRRNLLAKNRVNISWLAEEEKTKEGLENLGWVDDEALEVPFSEELEAMVFFKEFYAFESFERSLNATFLILILMKGGTEDLKIFRSMSLMSSLYKLLTKVLANRLRMWWG</sequence>
<dbReference type="Proteomes" id="UP000288805">
    <property type="component" value="Unassembled WGS sequence"/>
</dbReference>
<dbReference type="AlphaFoldDB" id="A0A438JYS0"/>
<evidence type="ECO:0008006" key="3">
    <source>
        <dbReference type="Google" id="ProtNLM"/>
    </source>
</evidence>
<dbReference type="EMBL" id="QGNW01000022">
    <property type="protein sequence ID" value="RVX14104.1"/>
    <property type="molecule type" value="Genomic_DNA"/>
</dbReference>
<reference evidence="1 2" key="1">
    <citation type="journal article" date="2018" name="PLoS Genet.">
        <title>Population sequencing reveals clonal diversity and ancestral inbreeding in the grapevine cultivar Chardonnay.</title>
        <authorList>
            <person name="Roach M.J."/>
            <person name="Johnson D.L."/>
            <person name="Bohlmann J."/>
            <person name="van Vuuren H.J."/>
            <person name="Jones S.J."/>
            <person name="Pretorius I.S."/>
            <person name="Schmidt S.A."/>
            <person name="Borneman A.R."/>
        </authorList>
    </citation>
    <scope>NUCLEOTIDE SEQUENCE [LARGE SCALE GENOMIC DNA]</scope>
    <source>
        <strain evidence="2">cv. Chardonnay</strain>
        <tissue evidence="1">Leaf</tissue>
    </source>
</reference>
<protein>
    <recommendedName>
        <fullName evidence="3">Reverse transcriptase zinc-binding domain-containing protein</fullName>
    </recommendedName>
</protein>
<comment type="caution">
    <text evidence="1">The sequence shown here is derived from an EMBL/GenBank/DDBJ whole genome shotgun (WGS) entry which is preliminary data.</text>
</comment>
<organism evidence="1 2">
    <name type="scientific">Vitis vinifera</name>
    <name type="common">Grape</name>
    <dbReference type="NCBI Taxonomy" id="29760"/>
    <lineage>
        <taxon>Eukaryota</taxon>
        <taxon>Viridiplantae</taxon>
        <taxon>Streptophyta</taxon>
        <taxon>Embryophyta</taxon>
        <taxon>Tracheophyta</taxon>
        <taxon>Spermatophyta</taxon>
        <taxon>Magnoliopsida</taxon>
        <taxon>eudicotyledons</taxon>
        <taxon>Gunneridae</taxon>
        <taxon>Pentapetalae</taxon>
        <taxon>rosids</taxon>
        <taxon>Vitales</taxon>
        <taxon>Vitaceae</taxon>
        <taxon>Viteae</taxon>
        <taxon>Vitis</taxon>
    </lineage>
</organism>
<gene>
    <name evidence="1" type="ORF">CK203_011423</name>
</gene>